<keyword evidence="2" id="KW-1185">Reference proteome</keyword>
<dbReference type="Proteomes" id="UP001140502">
    <property type="component" value="Unassembled WGS sequence"/>
</dbReference>
<proteinExistence type="predicted"/>
<dbReference type="AlphaFoldDB" id="A0A9W8WGP5"/>
<name>A0A9W8WGP5_9HYPO</name>
<sequence length="246" mass="27185">MERLSSNTPNQTRIILRPCLQAACGILSSFDRLRTAKLITFTRTHMHLIFIANLVVIAITHGHFPDDPQDAGASPVDLEHWLLDLDDGSPTGARHDFADVLLKARNAIHWLANGMSDVTVYARIIETLEQDLAKASLVGIPNHHSDNLGLYGEHEASSAPRNQEYAGNSDIQPNHGRFGMDHGGEEPFPPSNFSLNMGYPPQSSLESMQGIMWSLPGLLGMEGVDLDMSNFVWDMPCPWQDSQSML</sequence>
<dbReference type="EMBL" id="JAPEUR010000063">
    <property type="protein sequence ID" value="KAJ4324083.1"/>
    <property type="molecule type" value="Genomic_DNA"/>
</dbReference>
<evidence type="ECO:0000313" key="1">
    <source>
        <dbReference type="EMBL" id="KAJ4324083.1"/>
    </source>
</evidence>
<accession>A0A9W8WGP5</accession>
<dbReference type="OrthoDB" id="2399539at2759"/>
<reference evidence="1" key="1">
    <citation type="submission" date="2022-10" db="EMBL/GenBank/DDBJ databases">
        <title>Tapping the CABI collections for fungal endophytes: first genome assemblies for Collariella, Neodidymelliopsis, Ascochyta clinopodiicola, Didymella pomorum, Didymosphaeria variabile, Neocosmospora piperis and Neocucurbitaria cava.</title>
        <authorList>
            <person name="Hill R."/>
        </authorList>
    </citation>
    <scope>NUCLEOTIDE SEQUENCE</scope>
    <source>
        <strain evidence="1">IMI 366586</strain>
    </source>
</reference>
<comment type="caution">
    <text evidence="1">The sequence shown here is derived from an EMBL/GenBank/DDBJ whole genome shotgun (WGS) entry which is preliminary data.</text>
</comment>
<gene>
    <name evidence="1" type="ORF">N0V84_004049</name>
</gene>
<evidence type="ECO:0000313" key="2">
    <source>
        <dbReference type="Proteomes" id="UP001140502"/>
    </source>
</evidence>
<protein>
    <submittedName>
        <fullName evidence="1">Uncharacterized protein</fullName>
    </submittedName>
</protein>
<organism evidence="1 2">
    <name type="scientific">Fusarium piperis</name>
    <dbReference type="NCBI Taxonomy" id="1435070"/>
    <lineage>
        <taxon>Eukaryota</taxon>
        <taxon>Fungi</taxon>
        <taxon>Dikarya</taxon>
        <taxon>Ascomycota</taxon>
        <taxon>Pezizomycotina</taxon>
        <taxon>Sordariomycetes</taxon>
        <taxon>Hypocreomycetidae</taxon>
        <taxon>Hypocreales</taxon>
        <taxon>Nectriaceae</taxon>
        <taxon>Fusarium</taxon>
        <taxon>Fusarium solani species complex</taxon>
    </lineage>
</organism>